<dbReference type="PANTHER" id="PTHR30273:SF2">
    <property type="entry name" value="PROTEIN FECR"/>
    <property type="match status" value="1"/>
</dbReference>
<dbReference type="OrthoDB" id="1523735at2"/>
<dbReference type="InterPro" id="IPR006860">
    <property type="entry name" value="FecR"/>
</dbReference>
<dbReference type="EMBL" id="SUME01000006">
    <property type="protein sequence ID" value="TJZ54768.1"/>
    <property type="molecule type" value="Genomic_DNA"/>
</dbReference>
<dbReference type="AlphaFoldDB" id="A0A4V6WHP7"/>
<dbReference type="Pfam" id="PF04773">
    <property type="entry name" value="FecR"/>
    <property type="match status" value="1"/>
</dbReference>
<evidence type="ECO:0000259" key="3">
    <source>
        <dbReference type="Pfam" id="PF16344"/>
    </source>
</evidence>
<dbReference type="PANTHER" id="PTHR30273">
    <property type="entry name" value="PERIPLASMIC SIGNAL SENSOR AND SIGMA FACTOR ACTIVATOR FECR-RELATED"/>
    <property type="match status" value="1"/>
</dbReference>
<keyword evidence="1" id="KW-0812">Transmembrane</keyword>
<evidence type="ECO:0000256" key="1">
    <source>
        <dbReference type="SAM" id="Phobius"/>
    </source>
</evidence>
<dbReference type="RefSeq" id="WP_136902128.1">
    <property type="nucleotide sequence ID" value="NZ_SUME01000006.1"/>
</dbReference>
<dbReference type="Proteomes" id="UP000306808">
    <property type="component" value="Unassembled WGS sequence"/>
</dbReference>
<evidence type="ECO:0000313" key="4">
    <source>
        <dbReference type="EMBL" id="TJZ54768.1"/>
    </source>
</evidence>
<dbReference type="Pfam" id="PF16344">
    <property type="entry name" value="FecR_C"/>
    <property type="match status" value="1"/>
</dbReference>
<evidence type="ECO:0000313" key="5">
    <source>
        <dbReference type="Proteomes" id="UP000306808"/>
    </source>
</evidence>
<protein>
    <submittedName>
        <fullName evidence="4">DUF4974 domain-containing protein</fullName>
    </submittedName>
</protein>
<accession>A0A4V6WHP7</accession>
<dbReference type="PIRSF" id="PIRSF018266">
    <property type="entry name" value="FecR"/>
    <property type="match status" value="1"/>
</dbReference>
<feature type="domain" description="Protein FecR C-terminal" evidence="3">
    <location>
        <begin position="280"/>
        <end position="348"/>
    </location>
</feature>
<feature type="domain" description="FecR protein" evidence="2">
    <location>
        <begin position="120"/>
        <end position="213"/>
    </location>
</feature>
<reference evidence="4 5" key="1">
    <citation type="submission" date="2019-04" db="EMBL/GenBank/DDBJ databases">
        <title>Sphingobacterium olei sp. nov., isolated from oil-contaminated soil.</title>
        <authorList>
            <person name="Liu B."/>
        </authorList>
    </citation>
    <scope>NUCLEOTIDE SEQUENCE [LARGE SCALE GENOMIC DNA]</scope>
    <source>
        <strain evidence="4 5">HAL-9</strain>
    </source>
</reference>
<feature type="transmembrane region" description="Helical" evidence="1">
    <location>
        <begin position="87"/>
        <end position="108"/>
    </location>
</feature>
<gene>
    <name evidence="4" type="ORF">FAZ15_14905</name>
</gene>
<evidence type="ECO:0000259" key="2">
    <source>
        <dbReference type="Pfam" id="PF04773"/>
    </source>
</evidence>
<dbReference type="InterPro" id="IPR012373">
    <property type="entry name" value="Ferrdict_sens_TM"/>
</dbReference>
<keyword evidence="1" id="KW-0472">Membrane</keyword>
<comment type="caution">
    <text evidence="4">The sequence shown here is derived from an EMBL/GenBank/DDBJ whole genome shotgun (WGS) entry which is preliminary data.</text>
</comment>
<keyword evidence="5" id="KW-1185">Reference proteome</keyword>
<name>A0A4V6WHP7_9SPHI</name>
<dbReference type="GO" id="GO:0016989">
    <property type="term" value="F:sigma factor antagonist activity"/>
    <property type="evidence" value="ECO:0007669"/>
    <property type="project" value="TreeGrafter"/>
</dbReference>
<sequence>MKVYRSTSDFLMDESFCRCFLQHSEEDVLKWKKYTEEHPEKRELIEKSKQELLELYEALANVDTEENFDKLRQQLPARTTGLGNRRYYYVAASIALFLVAAASIWFYIIHPKGSIVELQYVTQPSERKSILLADGTRVKLNADSRLEVARGFGNTNRSIKLVGEAYLEVAKNPDLPFTIITNTLDVRVLGTTLNIRAYPNEDITSASLIEGSAEVLLKNTEESPIRLKPLEKVVAAAENKQLEISNSDPQNISMPEYTLESVTQYDAEQRLAETSWTEQKLVFVNEPLSSISKTLERWYDIKIVFLNDEIKSRKYTAAFDEKESLQNVLEMLRASIPFRYGKAGARVITITSQ</sequence>
<dbReference type="Gene3D" id="2.60.120.1440">
    <property type="match status" value="1"/>
</dbReference>
<keyword evidence="1" id="KW-1133">Transmembrane helix</keyword>
<organism evidence="4 5">
    <name type="scientific">Sphingobacterium olei</name>
    <dbReference type="NCBI Taxonomy" id="2571155"/>
    <lineage>
        <taxon>Bacteria</taxon>
        <taxon>Pseudomonadati</taxon>
        <taxon>Bacteroidota</taxon>
        <taxon>Sphingobacteriia</taxon>
        <taxon>Sphingobacteriales</taxon>
        <taxon>Sphingobacteriaceae</taxon>
        <taxon>Sphingobacterium</taxon>
    </lineage>
</organism>
<dbReference type="InterPro" id="IPR032508">
    <property type="entry name" value="FecR_C"/>
</dbReference>
<proteinExistence type="predicted"/>
<dbReference type="Gene3D" id="3.55.50.30">
    <property type="match status" value="1"/>
</dbReference>